<dbReference type="Proteomes" id="UP000005522">
    <property type="component" value="Chromosome"/>
</dbReference>
<dbReference type="AlphaFoldDB" id="A0A059ZYH0"/>
<dbReference type="InterPro" id="IPR006597">
    <property type="entry name" value="Sel1-like"/>
</dbReference>
<evidence type="ECO:0000313" key="2">
    <source>
        <dbReference type="Proteomes" id="UP000005522"/>
    </source>
</evidence>
<name>A0A059ZYH0_ACICK</name>
<dbReference type="InterPro" id="IPR011990">
    <property type="entry name" value="TPR-like_helical_dom_sf"/>
</dbReference>
<protein>
    <recommendedName>
        <fullName evidence="3">Sel1 domain protein repeat-containing protein</fullName>
    </recommendedName>
</protein>
<evidence type="ECO:0000313" key="1">
    <source>
        <dbReference type="EMBL" id="AIA55046.1"/>
    </source>
</evidence>
<reference evidence="1 2" key="1">
    <citation type="journal article" date="2009" name="J. Bacteriol.">
        <title>Draft genome sequence of the extremely acidophilic bacterium Acidithiobacillus caldus ATCC 51756 reveals metabolic versatility in the genus Acidithiobacillus.</title>
        <authorList>
            <person name="Valdes J."/>
            <person name="Quatrini R."/>
            <person name="Hallberg K."/>
            <person name="Dopson M."/>
            <person name="Valenzuela P.D."/>
            <person name="Holmes D.S."/>
        </authorList>
    </citation>
    <scope>NUCLEOTIDE SEQUENCE [LARGE SCALE GENOMIC DNA]</scope>
    <source>
        <strain evidence="2">ATCC 51756 / DSM 8584 / KU</strain>
    </source>
</reference>
<dbReference type="SMART" id="SM00671">
    <property type="entry name" value="SEL1"/>
    <property type="match status" value="2"/>
</dbReference>
<accession>A0A059ZYH0</accession>
<dbReference type="EMBL" id="CP005986">
    <property type="protein sequence ID" value="AIA55046.1"/>
    <property type="molecule type" value="Genomic_DNA"/>
</dbReference>
<dbReference type="KEGG" id="acz:Acaty_c1178"/>
<evidence type="ECO:0008006" key="3">
    <source>
        <dbReference type="Google" id="ProtNLM"/>
    </source>
</evidence>
<gene>
    <name evidence="1" type="ORF">Acaty_c1178</name>
</gene>
<dbReference type="RefSeq" id="WP_004871830.1">
    <property type="nucleotide sequence ID" value="NZ_CP005986.1"/>
</dbReference>
<dbReference type="Pfam" id="PF08238">
    <property type="entry name" value="Sel1"/>
    <property type="match status" value="2"/>
</dbReference>
<dbReference type="eggNOG" id="COG0790">
    <property type="taxonomic scope" value="Bacteria"/>
</dbReference>
<proteinExistence type="predicted"/>
<dbReference type="SUPFAM" id="SSF81901">
    <property type="entry name" value="HCP-like"/>
    <property type="match status" value="1"/>
</dbReference>
<dbReference type="HOGENOM" id="CLU_115370_0_0_6"/>
<organism evidence="1 2">
    <name type="scientific">Acidithiobacillus caldus (strain ATCC 51756 / DSM 8584 / KU)</name>
    <dbReference type="NCBI Taxonomy" id="637389"/>
    <lineage>
        <taxon>Bacteria</taxon>
        <taxon>Pseudomonadati</taxon>
        <taxon>Pseudomonadota</taxon>
        <taxon>Acidithiobacillia</taxon>
        <taxon>Acidithiobacillales</taxon>
        <taxon>Acidithiobacillaceae</taxon>
        <taxon>Acidithiobacillus</taxon>
    </lineage>
</organism>
<dbReference type="Gene3D" id="1.25.40.10">
    <property type="entry name" value="Tetratricopeptide repeat domain"/>
    <property type="match status" value="1"/>
</dbReference>
<sequence>MPSKASPEQYLISTQTAALLTGKSVRTLQRWAEEGNIRGLEKAGERRGAGGVKLLIELPSLIPHLSIALDGGRMATIVAADGGAADALREVGLYFLAEDQAATALLWLEAAAAKGDSDAMDWLSCCYFMGIGVSSNPALGLKWLGEAAARGHALALQKIAAL</sequence>